<gene>
    <name evidence="1" type="primary">B1043F11.25</name>
</gene>
<reference evidence="2" key="2">
    <citation type="journal article" date="2008" name="Nucleic Acids Res.">
        <title>The rice annotation project database (RAP-DB): 2008 update.</title>
        <authorList>
            <consortium name="The rice annotation project (RAP)"/>
        </authorList>
    </citation>
    <scope>GENOME REANNOTATION</scope>
    <source>
        <strain evidence="2">cv. Nipponbare</strain>
    </source>
</reference>
<name>Q69JP5_ORYSJ</name>
<organism evidence="1 2">
    <name type="scientific">Oryza sativa subsp. japonica</name>
    <name type="common">Rice</name>
    <dbReference type="NCBI Taxonomy" id="39947"/>
    <lineage>
        <taxon>Eukaryota</taxon>
        <taxon>Viridiplantae</taxon>
        <taxon>Streptophyta</taxon>
        <taxon>Embryophyta</taxon>
        <taxon>Tracheophyta</taxon>
        <taxon>Spermatophyta</taxon>
        <taxon>Magnoliopsida</taxon>
        <taxon>Liliopsida</taxon>
        <taxon>Poales</taxon>
        <taxon>Poaceae</taxon>
        <taxon>BOP clade</taxon>
        <taxon>Oryzoideae</taxon>
        <taxon>Oryzeae</taxon>
        <taxon>Oryzinae</taxon>
        <taxon>Oryza</taxon>
        <taxon>Oryza sativa</taxon>
    </lineage>
</organism>
<protein>
    <submittedName>
        <fullName evidence="1">Uncharacterized protein</fullName>
    </submittedName>
</protein>
<reference evidence="2" key="1">
    <citation type="journal article" date="2005" name="Nature">
        <title>The map-based sequence of the rice genome.</title>
        <authorList>
            <consortium name="International rice genome sequencing project (IRGSP)"/>
            <person name="Matsumoto T."/>
            <person name="Wu J."/>
            <person name="Kanamori H."/>
            <person name="Katayose Y."/>
            <person name="Fujisawa M."/>
            <person name="Namiki N."/>
            <person name="Mizuno H."/>
            <person name="Yamamoto K."/>
            <person name="Antonio B.A."/>
            <person name="Baba T."/>
            <person name="Sakata K."/>
            <person name="Nagamura Y."/>
            <person name="Aoki H."/>
            <person name="Arikawa K."/>
            <person name="Arita K."/>
            <person name="Bito T."/>
            <person name="Chiden Y."/>
            <person name="Fujitsuka N."/>
            <person name="Fukunaka R."/>
            <person name="Hamada M."/>
            <person name="Harada C."/>
            <person name="Hayashi A."/>
            <person name="Hijishita S."/>
            <person name="Honda M."/>
            <person name="Hosokawa S."/>
            <person name="Ichikawa Y."/>
            <person name="Idonuma A."/>
            <person name="Iijima M."/>
            <person name="Ikeda M."/>
            <person name="Ikeno M."/>
            <person name="Ito K."/>
            <person name="Ito S."/>
            <person name="Ito T."/>
            <person name="Ito Y."/>
            <person name="Ito Y."/>
            <person name="Iwabuchi A."/>
            <person name="Kamiya K."/>
            <person name="Karasawa W."/>
            <person name="Kurita K."/>
            <person name="Katagiri S."/>
            <person name="Kikuta A."/>
            <person name="Kobayashi H."/>
            <person name="Kobayashi N."/>
            <person name="Machita K."/>
            <person name="Maehara T."/>
            <person name="Masukawa M."/>
            <person name="Mizubayashi T."/>
            <person name="Mukai Y."/>
            <person name="Nagasaki H."/>
            <person name="Nagata Y."/>
            <person name="Naito S."/>
            <person name="Nakashima M."/>
            <person name="Nakama Y."/>
            <person name="Nakamichi Y."/>
            <person name="Nakamura M."/>
            <person name="Meguro A."/>
            <person name="Negishi M."/>
            <person name="Ohta I."/>
            <person name="Ohta T."/>
            <person name="Okamoto M."/>
            <person name="Ono N."/>
            <person name="Saji S."/>
            <person name="Sakaguchi M."/>
            <person name="Sakai K."/>
            <person name="Shibata M."/>
            <person name="Shimokawa T."/>
            <person name="Song J."/>
            <person name="Takazaki Y."/>
            <person name="Terasawa K."/>
            <person name="Tsugane M."/>
            <person name="Tsuji K."/>
            <person name="Ueda S."/>
            <person name="Waki K."/>
            <person name="Yamagata H."/>
            <person name="Yamamoto M."/>
            <person name="Yamamoto S."/>
            <person name="Yamane H."/>
            <person name="Yoshiki S."/>
            <person name="Yoshihara R."/>
            <person name="Yukawa K."/>
            <person name="Zhong H."/>
            <person name="Yano M."/>
            <person name="Yuan Q."/>
            <person name="Ouyang S."/>
            <person name="Liu J."/>
            <person name="Jones K.M."/>
            <person name="Gansberger K."/>
            <person name="Moffat K."/>
            <person name="Hill J."/>
            <person name="Bera J."/>
            <person name="Fadrosh D."/>
            <person name="Jin S."/>
            <person name="Johri S."/>
            <person name="Kim M."/>
            <person name="Overton L."/>
            <person name="Reardon M."/>
            <person name="Tsitrin T."/>
            <person name="Vuong H."/>
            <person name="Weaver B."/>
            <person name="Ciecko A."/>
            <person name="Tallon L."/>
            <person name="Jackson J."/>
            <person name="Pai G."/>
            <person name="Aken S.V."/>
            <person name="Utterback T."/>
            <person name="Reidmuller S."/>
            <person name="Feldblyum T."/>
            <person name="Hsiao J."/>
            <person name="Zismann V."/>
            <person name="Iobst S."/>
            <person name="de Vazeille A.R."/>
            <person name="Buell C.R."/>
            <person name="Ying K."/>
            <person name="Li Y."/>
            <person name="Lu T."/>
            <person name="Huang Y."/>
            <person name="Zhao Q."/>
            <person name="Feng Q."/>
            <person name="Zhang L."/>
            <person name="Zhu J."/>
            <person name="Weng Q."/>
            <person name="Mu J."/>
            <person name="Lu Y."/>
            <person name="Fan D."/>
            <person name="Liu Y."/>
            <person name="Guan J."/>
            <person name="Zhang Y."/>
            <person name="Yu S."/>
            <person name="Liu X."/>
            <person name="Zhang Y."/>
            <person name="Hong G."/>
            <person name="Han B."/>
            <person name="Choisne N."/>
            <person name="Demange N."/>
            <person name="Orjeda G."/>
            <person name="Samain S."/>
            <person name="Cattolico L."/>
            <person name="Pelletier E."/>
            <person name="Couloux A."/>
            <person name="Segurens B."/>
            <person name="Wincker P."/>
            <person name="D'Hont A."/>
            <person name="Scarpelli C."/>
            <person name="Weissenbach J."/>
            <person name="Salanoubat M."/>
            <person name="Quetier F."/>
            <person name="Yu Y."/>
            <person name="Kim H.R."/>
            <person name="Rambo T."/>
            <person name="Currie J."/>
            <person name="Collura K."/>
            <person name="Luo M."/>
            <person name="Yang T."/>
            <person name="Ammiraju J.S.S."/>
            <person name="Engler F."/>
            <person name="Soderlund C."/>
            <person name="Wing R.A."/>
            <person name="Palmer L.E."/>
            <person name="de la Bastide M."/>
            <person name="Spiegel L."/>
            <person name="Nascimento L."/>
            <person name="Zutavern T."/>
            <person name="O'Shaughnessy A."/>
            <person name="Dike S."/>
            <person name="Dedhia N."/>
            <person name="Preston R."/>
            <person name="Balija V."/>
            <person name="McCombie W.R."/>
            <person name="Chow T."/>
            <person name="Chen H."/>
            <person name="Chung M."/>
            <person name="Chen C."/>
            <person name="Shaw J."/>
            <person name="Wu H."/>
            <person name="Hsiao K."/>
            <person name="Chao Y."/>
            <person name="Chu M."/>
            <person name="Cheng C."/>
            <person name="Hour A."/>
            <person name="Lee P."/>
            <person name="Lin S."/>
            <person name="Lin Y."/>
            <person name="Liou J."/>
            <person name="Liu S."/>
            <person name="Hsing Y."/>
            <person name="Raghuvanshi S."/>
            <person name="Mohanty A."/>
            <person name="Bharti A.K."/>
            <person name="Gaur A."/>
            <person name="Gupta V."/>
            <person name="Kumar D."/>
            <person name="Ravi V."/>
            <person name="Vij S."/>
            <person name="Kapur A."/>
            <person name="Khurana P."/>
            <person name="Khurana P."/>
            <person name="Khurana J.P."/>
            <person name="Tyagi A.K."/>
            <person name="Gaikwad K."/>
            <person name="Singh A."/>
            <person name="Dalal V."/>
            <person name="Srivastava S."/>
            <person name="Dixit A."/>
            <person name="Pal A.K."/>
            <person name="Ghazi I.A."/>
            <person name="Yadav M."/>
            <person name="Pandit A."/>
            <person name="Bhargava A."/>
            <person name="Sureshbabu K."/>
            <person name="Batra K."/>
            <person name="Sharma T.R."/>
            <person name="Mohapatra T."/>
            <person name="Singh N.K."/>
            <person name="Messing J."/>
            <person name="Nelson A.B."/>
            <person name="Fuks G."/>
            <person name="Kavchok S."/>
            <person name="Keizer G."/>
            <person name="Linton E."/>
            <person name="Llaca V."/>
            <person name="Song R."/>
            <person name="Tanyolac B."/>
            <person name="Young S."/>
            <person name="Ho-Il K."/>
            <person name="Hahn J.H."/>
            <person name="Sangsakoo G."/>
            <person name="Vanavichit A."/>
            <person name="de Mattos Luiz.A.T."/>
            <person name="Zimmer P.D."/>
            <person name="Malone G."/>
            <person name="Dellagostin O."/>
            <person name="de Oliveira A.C."/>
            <person name="Bevan M."/>
            <person name="Bancroft I."/>
            <person name="Minx P."/>
            <person name="Cordum H."/>
            <person name="Wilson R."/>
            <person name="Cheng Z."/>
            <person name="Jin W."/>
            <person name="Jiang J."/>
            <person name="Leong S.A."/>
            <person name="Iwama H."/>
            <person name="Gojobori T."/>
            <person name="Itoh T."/>
            <person name="Niimura Y."/>
            <person name="Fujii Y."/>
            <person name="Habara T."/>
            <person name="Sakai H."/>
            <person name="Sato Y."/>
            <person name="Wilson G."/>
            <person name="Kumar K."/>
            <person name="McCouch S."/>
            <person name="Juretic N."/>
            <person name="Hoen D."/>
            <person name="Wright S."/>
            <person name="Bruskiewich R."/>
            <person name="Bureau T."/>
            <person name="Miyao A."/>
            <person name="Hirochika H."/>
            <person name="Nishikawa T."/>
            <person name="Kadowaki K."/>
            <person name="Sugiura M."/>
            <person name="Burr B."/>
            <person name="Sasaki T."/>
        </authorList>
    </citation>
    <scope>NUCLEOTIDE SEQUENCE [LARGE SCALE GENOMIC DNA]</scope>
    <source>
        <strain evidence="2">cv. Nipponbare</strain>
    </source>
</reference>
<dbReference type="Proteomes" id="UP000000763">
    <property type="component" value="Chromosome 9"/>
</dbReference>
<accession>Q69JP5</accession>
<dbReference type="EMBL" id="AP006156">
    <property type="protein sequence ID" value="BAD34317.1"/>
    <property type="molecule type" value="Genomic_DNA"/>
</dbReference>
<sequence>MWRLKSIYRSAKWRLKSATRHGTAQAQADLNVKLCRACPWATPTAQARPNKTQAVFGRRAVLCQSAMPRAGLSGHGPGHGNMVTFLAEVTDVYNILKLACIT</sequence>
<proteinExistence type="predicted"/>
<evidence type="ECO:0000313" key="2">
    <source>
        <dbReference type="Proteomes" id="UP000000763"/>
    </source>
</evidence>
<dbReference type="AlphaFoldDB" id="Q69JP5"/>
<evidence type="ECO:0000313" key="1">
    <source>
        <dbReference type="EMBL" id="BAD34317.1"/>
    </source>
</evidence>